<evidence type="ECO:0000313" key="2">
    <source>
        <dbReference type="EMBL" id="KAK9089258.1"/>
    </source>
</evidence>
<protein>
    <submittedName>
        <fullName evidence="2">Uncharacterized protein</fullName>
    </submittedName>
</protein>
<evidence type="ECO:0000256" key="1">
    <source>
        <dbReference type="SAM" id="Phobius"/>
    </source>
</evidence>
<keyword evidence="1" id="KW-1133">Transmembrane helix</keyword>
<keyword evidence="1" id="KW-0472">Membrane</keyword>
<dbReference type="EMBL" id="JBBNAG010000012">
    <property type="protein sequence ID" value="KAK9089258.1"/>
    <property type="molecule type" value="Genomic_DNA"/>
</dbReference>
<dbReference type="AlphaFoldDB" id="A0AAP0EH51"/>
<gene>
    <name evidence="2" type="ORF">Scep_028340</name>
</gene>
<dbReference type="Proteomes" id="UP001419268">
    <property type="component" value="Unassembled WGS sequence"/>
</dbReference>
<feature type="transmembrane region" description="Helical" evidence="1">
    <location>
        <begin position="6"/>
        <end position="23"/>
    </location>
</feature>
<reference evidence="2 3" key="1">
    <citation type="submission" date="2024-01" db="EMBL/GenBank/DDBJ databases">
        <title>Genome assemblies of Stephania.</title>
        <authorList>
            <person name="Yang L."/>
        </authorList>
    </citation>
    <scope>NUCLEOTIDE SEQUENCE [LARGE SCALE GENOMIC DNA]</scope>
    <source>
        <strain evidence="2">JXDWG</strain>
        <tissue evidence="2">Leaf</tissue>
    </source>
</reference>
<accession>A0AAP0EH51</accession>
<name>A0AAP0EH51_9MAGN</name>
<comment type="caution">
    <text evidence="2">The sequence shown here is derived from an EMBL/GenBank/DDBJ whole genome shotgun (WGS) entry which is preliminary data.</text>
</comment>
<proteinExistence type="predicted"/>
<keyword evidence="1" id="KW-0812">Transmembrane</keyword>
<evidence type="ECO:0000313" key="3">
    <source>
        <dbReference type="Proteomes" id="UP001419268"/>
    </source>
</evidence>
<keyword evidence="3" id="KW-1185">Reference proteome</keyword>
<organism evidence="2 3">
    <name type="scientific">Stephania cephalantha</name>
    <dbReference type="NCBI Taxonomy" id="152367"/>
    <lineage>
        <taxon>Eukaryota</taxon>
        <taxon>Viridiplantae</taxon>
        <taxon>Streptophyta</taxon>
        <taxon>Embryophyta</taxon>
        <taxon>Tracheophyta</taxon>
        <taxon>Spermatophyta</taxon>
        <taxon>Magnoliopsida</taxon>
        <taxon>Ranunculales</taxon>
        <taxon>Menispermaceae</taxon>
        <taxon>Menispermoideae</taxon>
        <taxon>Cissampelideae</taxon>
        <taxon>Stephania</taxon>
    </lineage>
</organism>
<sequence length="82" mass="9082">MRSTTLLNVLSWYLCCLFTAILLHPNLQNHEGSSSCNVERGEIIAMPAEVVSNWQQSQDQSVFSVVARLLWGDDHCVASFGG</sequence>